<evidence type="ECO:0000256" key="1">
    <source>
        <dbReference type="SAM" id="Phobius"/>
    </source>
</evidence>
<keyword evidence="1" id="KW-1133">Transmembrane helix</keyword>
<reference evidence="2" key="1">
    <citation type="submission" date="2016-10" db="EMBL/GenBank/DDBJ databases">
        <authorList>
            <person name="de Groot N.N."/>
        </authorList>
    </citation>
    <scope>NUCLEOTIDE SEQUENCE</scope>
</reference>
<protein>
    <submittedName>
        <fullName evidence="2">Uncharacterized protein</fullName>
    </submittedName>
</protein>
<feature type="transmembrane region" description="Helical" evidence="1">
    <location>
        <begin position="83"/>
        <end position="100"/>
    </location>
</feature>
<proteinExistence type="predicted"/>
<name>A0A1W1CK50_9ZZZZ</name>
<organism evidence="2">
    <name type="scientific">hydrothermal vent metagenome</name>
    <dbReference type="NCBI Taxonomy" id="652676"/>
    <lineage>
        <taxon>unclassified sequences</taxon>
        <taxon>metagenomes</taxon>
        <taxon>ecological metagenomes</taxon>
    </lineage>
</organism>
<dbReference type="EMBL" id="FPHE01000151">
    <property type="protein sequence ID" value="SFV66280.1"/>
    <property type="molecule type" value="Genomic_DNA"/>
</dbReference>
<gene>
    <name evidence="2" type="ORF">MNB_SV-12-1933</name>
</gene>
<keyword evidence="1" id="KW-0472">Membrane</keyword>
<evidence type="ECO:0000313" key="2">
    <source>
        <dbReference type="EMBL" id="SFV66280.1"/>
    </source>
</evidence>
<accession>A0A1W1CK50</accession>
<sequence length="109" mass="12685">MTIHLFVGIISSVLLLTSFAITKRNRAEAHALRSLRKKEAEIEEELIIHTGLEKAGLLPKHHAHHHKGLHQKSKKLKLYMKPLFYSIGYTVIVIELYYLYQMIRDIILL</sequence>
<keyword evidence="1" id="KW-0812">Transmembrane</keyword>
<dbReference type="AlphaFoldDB" id="A0A1W1CK50"/>